<reference evidence="4 5" key="1">
    <citation type="submission" date="2017-03" db="EMBL/GenBank/DDBJ databases">
        <title>Complete genome sequence of Candidatus 'Thiodictyon syntrophicum' sp. nov. strain Cad16T, a photolithoautotroph purple sulfur bacterium isolated from an alpine meromictic lake.</title>
        <authorList>
            <person name="Luedin S.M."/>
            <person name="Pothier J.F."/>
            <person name="Danza F."/>
            <person name="Storelli N."/>
            <person name="Wittwer M."/>
            <person name="Tonolla M."/>
        </authorList>
    </citation>
    <scope>NUCLEOTIDE SEQUENCE [LARGE SCALE GENOMIC DNA]</scope>
    <source>
        <strain evidence="4 5">Cad16T</strain>
    </source>
</reference>
<dbReference type="KEGG" id="tsy:THSYN_11475"/>
<feature type="domain" description="Reverse transcriptase" evidence="3">
    <location>
        <begin position="120"/>
        <end position="363"/>
    </location>
</feature>
<sequence length="487" mass="55393">MERPGRPETAACPWGVLSGIVVGGWESQPHGEGPDGSTQPVQATRAGHAGSGYREPTSLRGIANRAQDSKHHRFRNLFGEVNADLLTYCWQHLNKDAASGVDGLTAETYAANLEGNIADLAERVKAGRYRAKYVRRVYIPKENGKERPLGIPALEDKLVQLAVAKLLGAIYEADFLDCSYGYRPGRSAKDAVRDLSLALTIGKFGYLVEADIRGFFEHMDHDWLLKMLSLRIDDRAFLDLIRKWLKAGILDTDGTVLHPETGTPQGGIVSPVLANLYLHYALDLWVERVVKPRCRGEVLLCRYADDFVCAFRFDADARRFYRVLAQRLEKFGLALAPEKTQVLRFSRFHPSMQRRVTFLGFELFWFIDREGIPRVRRRTARKRLQGAIRRVKEWIKSHRHLPGMEFIKGLNRRLVGHYNYYGLRGNSADLGRFYNTAVAYAFKWLNRRGGKRKSFTWAAFGRAIEKLGIAKPRITESRCLQHELVFA</sequence>
<evidence type="ECO:0000313" key="5">
    <source>
        <dbReference type="Proteomes" id="UP000232638"/>
    </source>
</evidence>
<dbReference type="SUPFAM" id="SSF56672">
    <property type="entry name" value="DNA/RNA polymerases"/>
    <property type="match status" value="1"/>
</dbReference>
<dbReference type="Proteomes" id="UP000232638">
    <property type="component" value="Chromosome"/>
</dbReference>
<dbReference type="PANTHER" id="PTHR34047:SF8">
    <property type="entry name" value="PROTEIN YKFC"/>
    <property type="match status" value="1"/>
</dbReference>
<dbReference type="Pfam" id="PF00078">
    <property type="entry name" value="RVT_1"/>
    <property type="match status" value="1"/>
</dbReference>
<keyword evidence="4" id="KW-0808">Transferase</keyword>
<organism evidence="4 5">
    <name type="scientific">Candidatus Thiodictyon syntrophicum</name>
    <dbReference type="NCBI Taxonomy" id="1166950"/>
    <lineage>
        <taxon>Bacteria</taxon>
        <taxon>Pseudomonadati</taxon>
        <taxon>Pseudomonadota</taxon>
        <taxon>Gammaproteobacteria</taxon>
        <taxon>Chromatiales</taxon>
        <taxon>Chromatiaceae</taxon>
        <taxon>Thiodictyon</taxon>
    </lineage>
</organism>
<dbReference type="CDD" id="cd01651">
    <property type="entry name" value="RT_G2_intron"/>
    <property type="match status" value="1"/>
</dbReference>
<dbReference type="PANTHER" id="PTHR34047">
    <property type="entry name" value="NUCLEAR INTRON MATURASE 1, MITOCHONDRIAL-RELATED"/>
    <property type="match status" value="1"/>
</dbReference>
<protein>
    <submittedName>
        <fullName evidence="4">Group II intron reverse transcriptase/maturase</fullName>
    </submittedName>
</protein>
<dbReference type="PROSITE" id="PS50878">
    <property type="entry name" value="RT_POL"/>
    <property type="match status" value="1"/>
</dbReference>
<dbReference type="InterPro" id="IPR043502">
    <property type="entry name" value="DNA/RNA_pol_sf"/>
</dbReference>
<dbReference type="NCBIfam" id="TIGR04416">
    <property type="entry name" value="group_II_RT_mat"/>
    <property type="match status" value="1"/>
</dbReference>
<proteinExistence type="inferred from homology"/>
<gene>
    <name evidence="4" type="ORF">THSYN_11475</name>
</gene>
<dbReference type="AlphaFoldDB" id="A0A2K8U7E4"/>
<keyword evidence="5" id="KW-1185">Reference proteome</keyword>
<evidence type="ECO:0000313" key="4">
    <source>
        <dbReference type="EMBL" id="AUB81510.1"/>
    </source>
</evidence>
<dbReference type="InterPro" id="IPR030931">
    <property type="entry name" value="Group_II_RT_mat"/>
</dbReference>
<accession>A0A2K8U7E4</accession>
<evidence type="ECO:0000256" key="2">
    <source>
        <dbReference type="SAM" id="MobiDB-lite"/>
    </source>
</evidence>
<dbReference type="OrthoDB" id="9793236at2"/>
<dbReference type="EMBL" id="CP020370">
    <property type="protein sequence ID" value="AUB81510.1"/>
    <property type="molecule type" value="Genomic_DNA"/>
</dbReference>
<evidence type="ECO:0000259" key="3">
    <source>
        <dbReference type="PROSITE" id="PS50878"/>
    </source>
</evidence>
<comment type="similarity">
    <text evidence="1">Belongs to the bacterial reverse transcriptase family.</text>
</comment>
<name>A0A2K8U7E4_9GAMM</name>
<evidence type="ECO:0000256" key="1">
    <source>
        <dbReference type="ARBA" id="ARBA00034120"/>
    </source>
</evidence>
<feature type="region of interest" description="Disordered" evidence="2">
    <location>
        <begin position="23"/>
        <end position="57"/>
    </location>
</feature>
<dbReference type="GO" id="GO:0003964">
    <property type="term" value="F:RNA-directed DNA polymerase activity"/>
    <property type="evidence" value="ECO:0007669"/>
    <property type="project" value="UniProtKB-KW"/>
</dbReference>
<dbReference type="InterPro" id="IPR000477">
    <property type="entry name" value="RT_dom"/>
</dbReference>
<keyword evidence="4" id="KW-0695">RNA-directed DNA polymerase</keyword>
<dbReference type="InterPro" id="IPR051083">
    <property type="entry name" value="GrpII_Intron_Splice-Mob/Def"/>
</dbReference>
<keyword evidence="4" id="KW-0548">Nucleotidyltransferase</keyword>